<evidence type="ECO:0000313" key="3">
    <source>
        <dbReference type="Proteomes" id="UP000017819"/>
    </source>
</evidence>
<dbReference type="Proteomes" id="UP000017819">
    <property type="component" value="Unassembled WGS sequence"/>
</dbReference>
<dbReference type="OrthoDB" id="7575967at2"/>
<accession>V4RNF3</accession>
<proteinExistence type="predicted"/>
<name>V4RNF3_9HYPH</name>
<dbReference type="InterPro" id="IPR054189">
    <property type="entry name" value="DUF6894"/>
</dbReference>
<sequence>MPRYFFHVHDGVTRRDTEGTELKDLEEARQEAVQCASEILIVCRDHVCEGHPWQMRVTNEADELLMTLSFQLKIEQTEEAAASDREAITLTS</sequence>
<dbReference type="EMBL" id="AWXZ01000013">
    <property type="protein sequence ID" value="ESR26809.1"/>
    <property type="molecule type" value="Genomic_DNA"/>
</dbReference>
<evidence type="ECO:0000313" key="2">
    <source>
        <dbReference type="EMBL" id="ESR26809.1"/>
    </source>
</evidence>
<dbReference type="RefSeq" id="WP_023430742.1">
    <property type="nucleotide sequence ID" value="NZ_AWXZ01000013.1"/>
</dbReference>
<evidence type="ECO:0000259" key="1">
    <source>
        <dbReference type="Pfam" id="PF21834"/>
    </source>
</evidence>
<reference evidence="2 3" key="1">
    <citation type="journal article" date="2014" name="Genome Announc.">
        <title>Draft Genome Sequence of Lutibaculum baratangense Strain AMV1T, Isolated from a Mud Volcano in Andamans, India.</title>
        <authorList>
            <person name="Singh A."/>
            <person name="Sreenivas A."/>
            <person name="Sathyanarayana Reddy G."/>
            <person name="Pinnaka A.K."/>
            <person name="Shivaji S."/>
        </authorList>
    </citation>
    <scope>NUCLEOTIDE SEQUENCE [LARGE SCALE GENOMIC DNA]</scope>
    <source>
        <strain evidence="2 3">AMV1</strain>
    </source>
</reference>
<dbReference type="Pfam" id="PF21834">
    <property type="entry name" value="DUF6894"/>
    <property type="match status" value="1"/>
</dbReference>
<feature type="domain" description="DUF6894" evidence="1">
    <location>
        <begin position="3"/>
        <end position="70"/>
    </location>
</feature>
<dbReference type="eggNOG" id="ENOG5033CME">
    <property type="taxonomic scope" value="Bacteria"/>
</dbReference>
<protein>
    <recommendedName>
        <fullName evidence="1">DUF6894 domain-containing protein</fullName>
    </recommendedName>
</protein>
<organism evidence="2 3">
    <name type="scientific">Lutibaculum baratangense AMV1</name>
    <dbReference type="NCBI Taxonomy" id="631454"/>
    <lineage>
        <taxon>Bacteria</taxon>
        <taxon>Pseudomonadati</taxon>
        <taxon>Pseudomonadota</taxon>
        <taxon>Alphaproteobacteria</taxon>
        <taxon>Hyphomicrobiales</taxon>
        <taxon>Tepidamorphaceae</taxon>
        <taxon>Lutibaculum</taxon>
    </lineage>
</organism>
<comment type="caution">
    <text evidence="2">The sequence shown here is derived from an EMBL/GenBank/DDBJ whole genome shotgun (WGS) entry which is preliminary data.</text>
</comment>
<gene>
    <name evidence="2" type="ORF">N177_0593</name>
</gene>
<dbReference type="AlphaFoldDB" id="V4RNF3"/>
<keyword evidence="3" id="KW-1185">Reference proteome</keyword>